<evidence type="ECO:0000259" key="7">
    <source>
        <dbReference type="PROSITE" id="PS50106"/>
    </source>
</evidence>
<evidence type="ECO:0000313" key="9">
    <source>
        <dbReference type="Proteomes" id="UP001230188"/>
    </source>
</evidence>
<comment type="caution">
    <text evidence="8">The sequence shown here is derived from an EMBL/GenBank/DDBJ whole genome shotgun (WGS) entry which is preliminary data.</text>
</comment>
<dbReference type="PANTHER" id="PTHR45980">
    <property type="match status" value="1"/>
</dbReference>
<comment type="similarity">
    <text evidence="1">Belongs to the peptidase S1C family.</text>
</comment>
<dbReference type="InterPro" id="IPR043504">
    <property type="entry name" value="Peptidase_S1_PA_chymotrypsin"/>
</dbReference>
<dbReference type="InterPro" id="IPR001478">
    <property type="entry name" value="PDZ"/>
</dbReference>
<evidence type="ECO:0000313" key="8">
    <source>
        <dbReference type="EMBL" id="KAJ8610282.1"/>
    </source>
</evidence>
<dbReference type="Pfam" id="PF13365">
    <property type="entry name" value="Trypsin_2"/>
    <property type="match status" value="1"/>
</dbReference>
<accession>A0AAD7ULL6</accession>
<evidence type="ECO:0000256" key="5">
    <source>
        <dbReference type="ARBA" id="ARBA00023026"/>
    </source>
</evidence>
<dbReference type="InterPro" id="IPR046449">
    <property type="entry name" value="DEGP_PDZ_sf"/>
</dbReference>
<reference evidence="8" key="1">
    <citation type="submission" date="2023-01" db="EMBL/GenBank/DDBJ databases">
        <title>Metagenome sequencing of chrysophaentin producing Chrysophaeum taylorii.</title>
        <authorList>
            <person name="Davison J."/>
            <person name="Bewley C."/>
        </authorList>
    </citation>
    <scope>NUCLEOTIDE SEQUENCE</scope>
    <source>
        <strain evidence="8">NIES-1699</strain>
    </source>
</reference>
<dbReference type="Gene3D" id="2.40.10.10">
    <property type="entry name" value="Trypsin-like serine proteases"/>
    <property type="match status" value="2"/>
</dbReference>
<evidence type="ECO:0000256" key="3">
    <source>
        <dbReference type="ARBA" id="ARBA00022801"/>
    </source>
</evidence>
<evidence type="ECO:0000256" key="6">
    <source>
        <dbReference type="SAM" id="MobiDB-lite"/>
    </source>
</evidence>
<evidence type="ECO:0000256" key="2">
    <source>
        <dbReference type="ARBA" id="ARBA00022670"/>
    </source>
</evidence>
<dbReference type="Gene3D" id="3.20.190.20">
    <property type="match status" value="1"/>
</dbReference>
<dbReference type="EMBL" id="JAQMWT010000110">
    <property type="protein sequence ID" value="KAJ8610282.1"/>
    <property type="molecule type" value="Genomic_DNA"/>
</dbReference>
<proteinExistence type="inferred from homology"/>
<protein>
    <recommendedName>
        <fullName evidence="7">PDZ domain-containing protein</fullName>
    </recommendedName>
</protein>
<keyword evidence="2" id="KW-0645">Protease</keyword>
<dbReference type="SUPFAM" id="SSF50156">
    <property type="entry name" value="PDZ domain-like"/>
    <property type="match status" value="1"/>
</dbReference>
<dbReference type="InterPro" id="IPR009003">
    <property type="entry name" value="Peptidase_S1_PA"/>
</dbReference>
<dbReference type="Gene3D" id="2.30.42.10">
    <property type="match status" value="1"/>
</dbReference>
<dbReference type="InterPro" id="IPR041517">
    <property type="entry name" value="DEGP_PDZ"/>
</dbReference>
<dbReference type="Proteomes" id="UP001230188">
    <property type="component" value="Unassembled WGS sequence"/>
</dbReference>
<evidence type="ECO:0000256" key="1">
    <source>
        <dbReference type="ARBA" id="ARBA00010541"/>
    </source>
</evidence>
<name>A0AAD7ULL6_9STRA</name>
<dbReference type="PANTHER" id="PTHR45980:SF9">
    <property type="entry name" value="PROTEASE DO-LIKE 10, MITOCHONDRIAL-RELATED"/>
    <property type="match status" value="1"/>
</dbReference>
<dbReference type="PROSITE" id="PS50106">
    <property type="entry name" value="PDZ"/>
    <property type="match status" value="1"/>
</dbReference>
<feature type="region of interest" description="Disordered" evidence="6">
    <location>
        <begin position="554"/>
        <end position="589"/>
    </location>
</feature>
<evidence type="ECO:0000256" key="4">
    <source>
        <dbReference type="ARBA" id="ARBA00022825"/>
    </source>
</evidence>
<gene>
    <name evidence="8" type="ORF">CTAYLR_009063</name>
</gene>
<dbReference type="PRINTS" id="PR00834">
    <property type="entry name" value="PROTEASES2C"/>
</dbReference>
<dbReference type="SUPFAM" id="SSF50494">
    <property type="entry name" value="Trypsin-like serine proteases"/>
    <property type="match status" value="1"/>
</dbReference>
<dbReference type="Pfam" id="PF17815">
    <property type="entry name" value="PDZ_3"/>
    <property type="match status" value="1"/>
</dbReference>
<dbReference type="GO" id="GO:0006508">
    <property type="term" value="P:proteolysis"/>
    <property type="evidence" value="ECO:0007669"/>
    <property type="project" value="UniProtKB-KW"/>
</dbReference>
<dbReference type="GO" id="GO:0004252">
    <property type="term" value="F:serine-type endopeptidase activity"/>
    <property type="evidence" value="ECO:0007669"/>
    <property type="project" value="InterPro"/>
</dbReference>
<dbReference type="InterPro" id="IPR036034">
    <property type="entry name" value="PDZ_sf"/>
</dbReference>
<dbReference type="InterPro" id="IPR001940">
    <property type="entry name" value="Peptidase_S1C"/>
</dbReference>
<keyword evidence="9" id="KW-1185">Reference proteome</keyword>
<keyword evidence="3" id="KW-0378">Hydrolase</keyword>
<sequence>MVVVVIAWWWVAHGLSILAHQHNGEKGRCSRRRNAGASVVGRASRSIVQEEREVPEVVLDGVPSALRSVCKIYVTVNEPDYEQPWSFFAEDEAVGSGFVVEDGGRALRVLTNAHVVRWASEVRVRRHGLTRRHKARVIGVSHEADLALLAIEDVEFWRAPVRPLGWAGLPALYDDVAVVGYPMGGDNVCVTRGVVSRVDTMSYARGAPALLVVQIDAAVNSGNSGGPALDAEGRVVGVAFSGYAGAADNIGYIIPESVARNFLDECAALRRAKSSSTRVVDASFVANVRLCALGIAAQPAENDALREYLKLGDRSGVLVTRVAETSCAAGVVRAGDVLLAVGGLDVADDGTVPLRGDERVDLSHAATSRRAGDTVTLDLLRDGAVRRANVTFAPLPRLVPVSDRDRPSYLVVAGLVLMPLTLPLLEAEAKYQHHHHDTPPDDAHLLALHSSSLGLERAAAPDAPLELVVWTSTLATDANFGFAPLCCDLPVLRTVNGHSVRSLSHAAELLDEADRHDRFYVLHFEPPNARPRDLIKVVLAIDEAHKANDDILRRKSLPATASPDILRALDRPPRPGRPPNGQRARGRRR</sequence>
<keyword evidence="4" id="KW-0720">Serine protease</keyword>
<organism evidence="8 9">
    <name type="scientific">Chrysophaeum taylorii</name>
    <dbReference type="NCBI Taxonomy" id="2483200"/>
    <lineage>
        <taxon>Eukaryota</taxon>
        <taxon>Sar</taxon>
        <taxon>Stramenopiles</taxon>
        <taxon>Ochrophyta</taxon>
        <taxon>Pelagophyceae</taxon>
        <taxon>Pelagomonadales</taxon>
        <taxon>Pelagomonadaceae</taxon>
        <taxon>Chrysophaeum</taxon>
    </lineage>
</organism>
<keyword evidence="5" id="KW-0843">Virulence</keyword>
<feature type="domain" description="PDZ" evidence="7">
    <location>
        <begin position="293"/>
        <end position="383"/>
    </location>
</feature>
<dbReference type="AlphaFoldDB" id="A0AAD7ULL6"/>
<dbReference type="Pfam" id="PF13180">
    <property type="entry name" value="PDZ_2"/>
    <property type="match status" value="1"/>
</dbReference>